<dbReference type="EMBL" id="JX556418">
    <property type="protein sequence ID" value="AFV81305.1"/>
    <property type="molecule type" value="Genomic_DNA"/>
</dbReference>
<evidence type="ECO:0000313" key="3">
    <source>
        <dbReference type="Proteomes" id="UP000009398"/>
    </source>
</evidence>
<feature type="region of interest" description="Disordered" evidence="1">
    <location>
        <begin position="133"/>
        <end position="163"/>
    </location>
</feature>
<keyword evidence="3" id="KW-1185">Reference proteome</keyword>
<proteinExistence type="predicted"/>
<dbReference type="KEGG" id="vg:14181804"/>
<protein>
    <submittedName>
        <fullName evidence="2">Uncharacterized protein</fullName>
    </submittedName>
</protein>
<evidence type="ECO:0000313" key="2">
    <source>
        <dbReference type="EMBL" id="AFV81305.1"/>
    </source>
</evidence>
<name>K7RVR2_9CAUD</name>
<reference evidence="2 3" key="1">
    <citation type="journal article" date="2012" name="J. Virol.">
        <title>Genome Sequence of Temperate Vibrio parahaemolyticus Bacteriophage vB_VpaS_MAR10.</title>
        <authorList>
            <person name="Alanis Villa A."/>
            <person name="Kropinski A.M."/>
            <person name="Abbasifar R."/>
            <person name="Abbasifar A."/>
            <person name="Griffiths M.W."/>
        </authorList>
    </citation>
    <scope>NUCLEOTIDE SEQUENCE [LARGE SCALE GENOMIC DNA]</scope>
</reference>
<organism evidence="2 3">
    <name type="scientific">Vibrio phage vB_VpaS_MAR10</name>
    <dbReference type="NCBI Taxonomy" id="1229755"/>
    <lineage>
        <taxon>Viruses</taxon>
        <taxon>Duplodnaviria</taxon>
        <taxon>Heunggongvirae</taxon>
        <taxon>Uroviricota</taxon>
        <taxon>Caudoviricetes</taxon>
        <taxon>Mardecavirus</taxon>
        <taxon>Mardecavirus MAR10</taxon>
    </lineage>
</organism>
<evidence type="ECO:0000256" key="1">
    <source>
        <dbReference type="SAM" id="MobiDB-lite"/>
    </source>
</evidence>
<dbReference type="GeneID" id="14181804"/>
<dbReference type="Proteomes" id="UP000009398">
    <property type="component" value="Segment"/>
</dbReference>
<sequence>MSYDTSETAIRSFKGRLRIDKNDLDNELVEQSHLFFEVSERLTWAKAERDEIKRECDELAGEIKAEIFADNPKMADTKATALVKKDADFIERYREKTEADRIVGAWEALVEAFKSRGYMLRQLADLYVANYYSPISGGESQDDKRRKSAERTERSESRRRRSR</sequence>
<feature type="compositionally biased region" description="Basic and acidic residues" evidence="1">
    <location>
        <begin position="141"/>
        <end position="156"/>
    </location>
</feature>
<gene>
    <name evidence="2" type="ORF">MAR10_071</name>
</gene>
<dbReference type="RefSeq" id="YP_007111919.1">
    <property type="nucleotide sequence ID" value="NC_019713.1"/>
</dbReference>
<dbReference type="OrthoDB" id="31455at10239"/>
<accession>K7RVR2</accession>